<reference evidence="1" key="1">
    <citation type="submission" date="2018-05" db="EMBL/GenBank/DDBJ databases">
        <authorList>
            <person name="Lanie J.A."/>
            <person name="Ng W.-L."/>
            <person name="Kazmierczak K.M."/>
            <person name="Andrzejewski T.M."/>
            <person name="Davidsen T.M."/>
            <person name="Wayne K.J."/>
            <person name="Tettelin H."/>
            <person name="Glass J.I."/>
            <person name="Rusch D."/>
            <person name="Podicherti R."/>
            <person name="Tsui H.-C.T."/>
            <person name="Winkler M.E."/>
        </authorList>
    </citation>
    <scope>NUCLEOTIDE SEQUENCE</scope>
</reference>
<sequence>MTHPNYSHWTADVQDQYDKTAKMIKKHGHTIKGIKDLRLAYTLGASFSIGAEFLSFFPLGGKGLSIISGIMNRIIRLLQNGNLTLKSQILNDEGVYNLPIAMVALIDDVKDMVESKWAGQLQRDAFLAEFSTDDHQLFLLLASDKDGNMPWEPECGNYWPDICPRPLVSLAQEILTGDDGFLERMNKEDDDYYTVIRGVTYPLLAELSPDDMIEGYKMGAEEWTSQYPKGNYELLIATLKSMSKNEVVVTREGNNFIYFDINNIPESFAEDFPNDLFNPDDSLIRQLEEKLGIDEENPAEEPAAIGEKEEDIGRAVYKKIITDLDAKHPDQKIGVLSVNGQRHIEQEEYELAIDTFTELIKVFGWENWSDEDQI</sequence>
<gene>
    <name evidence="1" type="ORF">METZ01_LOCUS114758</name>
</gene>
<evidence type="ECO:0000313" key="1">
    <source>
        <dbReference type="EMBL" id="SVA61904.1"/>
    </source>
</evidence>
<protein>
    <submittedName>
        <fullName evidence="1">Uncharacterized protein</fullName>
    </submittedName>
</protein>
<accession>A0A381XAZ2</accession>
<proteinExistence type="predicted"/>
<organism evidence="1">
    <name type="scientific">marine metagenome</name>
    <dbReference type="NCBI Taxonomy" id="408172"/>
    <lineage>
        <taxon>unclassified sequences</taxon>
        <taxon>metagenomes</taxon>
        <taxon>ecological metagenomes</taxon>
    </lineage>
</organism>
<dbReference type="EMBL" id="UINC01014526">
    <property type="protein sequence ID" value="SVA61904.1"/>
    <property type="molecule type" value="Genomic_DNA"/>
</dbReference>
<feature type="non-terminal residue" evidence="1">
    <location>
        <position position="374"/>
    </location>
</feature>
<name>A0A381XAZ2_9ZZZZ</name>
<dbReference type="AlphaFoldDB" id="A0A381XAZ2"/>